<dbReference type="InterPro" id="IPR016073">
    <property type="entry name" value="Skp1_comp_POZ"/>
</dbReference>
<reference evidence="7 8" key="1">
    <citation type="journal article" date="2024" name="Plant J.">
        <title>Genome sequences and population genomics reveal climatic adaptation and genomic divergence between two closely related sweetgum species.</title>
        <authorList>
            <person name="Xu W.Q."/>
            <person name="Ren C.Q."/>
            <person name="Zhang X.Y."/>
            <person name="Comes H.P."/>
            <person name="Liu X.H."/>
            <person name="Li Y.G."/>
            <person name="Kettle C.J."/>
            <person name="Jalonen R."/>
            <person name="Gaisberger H."/>
            <person name="Ma Y.Z."/>
            <person name="Qiu Y.X."/>
        </authorList>
    </citation>
    <scope>NUCLEOTIDE SEQUENCE [LARGE SCALE GENOMIC DNA]</scope>
    <source>
        <strain evidence="7">Hangzhou</strain>
    </source>
</reference>
<proteinExistence type="inferred from homology"/>
<dbReference type="Proteomes" id="UP001415857">
    <property type="component" value="Unassembled WGS sequence"/>
</dbReference>
<comment type="similarity">
    <text evidence="2">Belongs to the SKP1 family.</text>
</comment>
<feature type="region of interest" description="Disordered" evidence="4">
    <location>
        <begin position="1"/>
        <end position="80"/>
    </location>
</feature>
<dbReference type="GO" id="GO:0006511">
    <property type="term" value="P:ubiquitin-dependent protein catabolic process"/>
    <property type="evidence" value="ECO:0007669"/>
    <property type="project" value="InterPro"/>
</dbReference>
<evidence type="ECO:0000256" key="3">
    <source>
        <dbReference type="ARBA" id="ARBA00022786"/>
    </source>
</evidence>
<dbReference type="Gene3D" id="3.30.710.10">
    <property type="entry name" value="Potassium Channel Kv1.1, Chain A"/>
    <property type="match status" value="1"/>
</dbReference>
<dbReference type="SMART" id="SM00512">
    <property type="entry name" value="Skp1"/>
    <property type="match status" value="1"/>
</dbReference>
<sequence length="268" mass="27681">MSSSGGPSSPTAAGPSSSSASGPSSPTAAGPSSSSASGPSSPSASGPSSPTAAGPSSSSAAGPSSSSAAGPSSSSAAEPSPLFVPAPSPSFVPAWSSSYAAASSSAAGSSSSSSKKITLKCSDGQTFQVDEVVALQSETIKHIIEDDCADGVIPLPNVTSNILIKVIEYCKYHIETPFYDEITGWVNQDLLDWDNDFVKVDQDTLFDLILAANYLAVKGLLDLTCRTVADKLKGRTVEQMRETFHIQNDLTPEQEENIRKEHAWAFEN</sequence>
<keyword evidence="8" id="KW-1185">Reference proteome</keyword>
<dbReference type="CDD" id="cd18322">
    <property type="entry name" value="BTB_POZ_SKP1"/>
    <property type="match status" value="1"/>
</dbReference>
<comment type="caution">
    <text evidence="7">The sequence shown here is derived from an EMBL/GenBank/DDBJ whole genome shotgun (WGS) entry which is preliminary data.</text>
</comment>
<evidence type="ECO:0000256" key="4">
    <source>
        <dbReference type="SAM" id="MobiDB-lite"/>
    </source>
</evidence>
<dbReference type="Pfam" id="PF01466">
    <property type="entry name" value="Skp1"/>
    <property type="match status" value="1"/>
</dbReference>
<evidence type="ECO:0000259" key="6">
    <source>
        <dbReference type="Pfam" id="PF03931"/>
    </source>
</evidence>
<dbReference type="EMBL" id="JBBPBK010000004">
    <property type="protein sequence ID" value="KAK9286400.1"/>
    <property type="molecule type" value="Genomic_DNA"/>
</dbReference>
<evidence type="ECO:0000313" key="7">
    <source>
        <dbReference type="EMBL" id="KAK9286400.1"/>
    </source>
</evidence>
<evidence type="ECO:0000313" key="8">
    <source>
        <dbReference type="Proteomes" id="UP001415857"/>
    </source>
</evidence>
<dbReference type="AlphaFoldDB" id="A0AAP0S3T7"/>
<dbReference type="Pfam" id="PF03931">
    <property type="entry name" value="Skp1_POZ"/>
    <property type="match status" value="1"/>
</dbReference>
<accession>A0AAP0S3T7</accession>
<evidence type="ECO:0008006" key="9">
    <source>
        <dbReference type="Google" id="ProtNLM"/>
    </source>
</evidence>
<dbReference type="PANTHER" id="PTHR11165">
    <property type="entry name" value="SKP1"/>
    <property type="match status" value="1"/>
</dbReference>
<dbReference type="InterPro" id="IPR016072">
    <property type="entry name" value="Skp1_comp_dimer"/>
</dbReference>
<feature type="domain" description="SKP1 component POZ" evidence="6">
    <location>
        <begin position="115"/>
        <end position="173"/>
    </location>
</feature>
<keyword evidence="3" id="KW-0833">Ubl conjugation pathway</keyword>
<feature type="domain" description="SKP1 component dimerisation" evidence="5">
    <location>
        <begin position="218"/>
        <end position="265"/>
    </location>
</feature>
<dbReference type="InterPro" id="IPR036296">
    <property type="entry name" value="SKP1-like_dim_sf"/>
</dbReference>
<gene>
    <name evidence="7" type="ORF">L1049_014796</name>
</gene>
<dbReference type="SUPFAM" id="SSF54695">
    <property type="entry name" value="POZ domain"/>
    <property type="match status" value="1"/>
</dbReference>
<dbReference type="FunFam" id="3.30.710.10:FF:000026">
    <property type="entry name" value="E3 ubiquitin ligase complex SCF subunit"/>
    <property type="match status" value="1"/>
</dbReference>
<evidence type="ECO:0000256" key="2">
    <source>
        <dbReference type="ARBA" id="ARBA00009993"/>
    </source>
</evidence>
<evidence type="ECO:0000259" key="5">
    <source>
        <dbReference type="Pfam" id="PF01466"/>
    </source>
</evidence>
<dbReference type="GO" id="GO:0009867">
    <property type="term" value="P:jasmonic acid mediated signaling pathway"/>
    <property type="evidence" value="ECO:0007669"/>
    <property type="project" value="UniProtKB-ARBA"/>
</dbReference>
<protein>
    <recommendedName>
        <fullName evidence="9">SKP1-like protein</fullName>
    </recommendedName>
</protein>
<dbReference type="InterPro" id="IPR001232">
    <property type="entry name" value="SKP1-like"/>
</dbReference>
<dbReference type="InterPro" id="IPR016897">
    <property type="entry name" value="SKP1"/>
</dbReference>
<comment type="pathway">
    <text evidence="1">Protein modification; protein ubiquitination.</text>
</comment>
<organism evidence="7 8">
    <name type="scientific">Liquidambar formosana</name>
    <name type="common">Formosan gum</name>
    <dbReference type="NCBI Taxonomy" id="63359"/>
    <lineage>
        <taxon>Eukaryota</taxon>
        <taxon>Viridiplantae</taxon>
        <taxon>Streptophyta</taxon>
        <taxon>Embryophyta</taxon>
        <taxon>Tracheophyta</taxon>
        <taxon>Spermatophyta</taxon>
        <taxon>Magnoliopsida</taxon>
        <taxon>eudicotyledons</taxon>
        <taxon>Gunneridae</taxon>
        <taxon>Pentapetalae</taxon>
        <taxon>Saxifragales</taxon>
        <taxon>Altingiaceae</taxon>
        <taxon>Liquidambar</taxon>
    </lineage>
</organism>
<dbReference type="SUPFAM" id="SSF81382">
    <property type="entry name" value="Skp1 dimerisation domain-like"/>
    <property type="match status" value="1"/>
</dbReference>
<name>A0AAP0S3T7_LIQFO</name>
<dbReference type="InterPro" id="IPR011333">
    <property type="entry name" value="SKP1/BTB/POZ_sf"/>
</dbReference>
<evidence type="ECO:0000256" key="1">
    <source>
        <dbReference type="ARBA" id="ARBA00004906"/>
    </source>
</evidence>